<evidence type="ECO:0000256" key="2">
    <source>
        <dbReference type="SAM" id="MobiDB-lite"/>
    </source>
</evidence>
<dbReference type="Gene3D" id="1.25.40.20">
    <property type="entry name" value="Ankyrin repeat-containing domain"/>
    <property type="match status" value="1"/>
</dbReference>
<dbReference type="InterPro" id="IPR036770">
    <property type="entry name" value="Ankyrin_rpt-contain_sf"/>
</dbReference>
<feature type="coiled-coil region" evidence="1">
    <location>
        <begin position="168"/>
        <end position="198"/>
    </location>
</feature>
<evidence type="ECO:0000313" key="3">
    <source>
        <dbReference type="EMBL" id="GMH81813.1"/>
    </source>
</evidence>
<dbReference type="Proteomes" id="UP001165160">
    <property type="component" value="Unassembled WGS sequence"/>
</dbReference>
<feature type="compositionally biased region" description="Low complexity" evidence="2">
    <location>
        <begin position="17"/>
        <end position="30"/>
    </location>
</feature>
<organism evidence="3 4">
    <name type="scientific">Triparma verrucosa</name>
    <dbReference type="NCBI Taxonomy" id="1606542"/>
    <lineage>
        <taxon>Eukaryota</taxon>
        <taxon>Sar</taxon>
        <taxon>Stramenopiles</taxon>
        <taxon>Ochrophyta</taxon>
        <taxon>Bolidophyceae</taxon>
        <taxon>Parmales</taxon>
        <taxon>Triparmaceae</taxon>
        <taxon>Triparma</taxon>
    </lineage>
</organism>
<feature type="region of interest" description="Disordered" evidence="2">
    <location>
        <begin position="437"/>
        <end position="472"/>
    </location>
</feature>
<gene>
    <name evidence="3" type="ORF">TrVE_jg5367</name>
</gene>
<comment type="caution">
    <text evidence="3">The sequence shown here is derived from an EMBL/GenBank/DDBJ whole genome shotgun (WGS) entry which is preliminary data.</text>
</comment>
<sequence>MSLPAISPTKPDALAKSSSTSTVSLPSQSPAAVTPTLKSPLTSQSDNSPTPTLLPTLSPTSPAPSTKSAPALTPATTPTPRPPFALHTACRKNRWKDALELIASHPEMVNVKDEEGKLPLHHAAIRNAKYELIEALIKANRNTIFVKDGSDKTALQLANQYYADEKTLISLNDKRRKLRDEKERQEREALRLQELELQNKSAYEVEDRKRESVELIGDLVADISKNLGDFCESQNETGIPWDERLLTKIETNISELKAASKLAPQRVEVSRLEDFFGGKSNLLKQLNDSVQAWAKKVKVKVRGNKTLESTTDSYSKVLVLVSLDDPISNRLTENDDNVDKVNFYEFDGLTKELAWRVGKIKLAWRLQVYFAQLLALKGEWMKREAEESFGVFDINDFIEKVSEAVREGESIGAKNLLPKVAALKTDLSNVLKELRMRGVGGGENPNPKGGGRRRHSFTGATTPKAAANKKHF</sequence>
<feature type="compositionally biased region" description="Low complexity" evidence="2">
    <location>
        <begin position="48"/>
        <end position="76"/>
    </location>
</feature>
<dbReference type="SUPFAM" id="SSF48403">
    <property type="entry name" value="Ankyrin repeat"/>
    <property type="match status" value="1"/>
</dbReference>
<evidence type="ECO:0000313" key="4">
    <source>
        <dbReference type="Proteomes" id="UP001165160"/>
    </source>
</evidence>
<protein>
    <submittedName>
        <fullName evidence="3">Uncharacterized protein</fullName>
    </submittedName>
</protein>
<dbReference type="EMBL" id="BRXX01000008">
    <property type="protein sequence ID" value="GMH81813.1"/>
    <property type="molecule type" value="Genomic_DNA"/>
</dbReference>
<dbReference type="AlphaFoldDB" id="A0A9W7EJZ4"/>
<reference evidence="4" key="1">
    <citation type="journal article" date="2023" name="Commun. Biol.">
        <title>Genome analysis of Parmales, the sister group of diatoms, reveals the evolutionary specialization of diatoms from phago-mixotrophs to photoautotrophs.</title>
        <authorList>
            <person name="Ban H."/>
            <person name="Sato S."/>
            <person name="Yoshikawa S."/>
            <person name="Yamada K."/>
            <person name="Nakamura Y."/>
            <person name="Ichinomiya M."/>
            <person name="Sato N."/>
            <person name="Blanc-Mathieu R."/>
            <person name="Endo H."/>
            <person name="Kuwata A."/>
            <person name="Ogata H."/>
        </authorList>
    </citation>
    <scope>NUCLEOTIDE SEQUENCE [LARGE SCALE GENOMIC DNA]</scope>
    <source>
        <strain evidence="4">NIES 3699</strain>
    </source>
</reference>
<evidence type="ECO:0000256" key="1">
    <source>
        <dbReference type="SAM" id="Coils"/>
    </source>
</evidence>
<feature type="region of interest" description="Disordered" evidence="2">
    <location>
        <begin position="1"/>
        <end position="86"/>
    </location>
</feature>
<feature type="compositionally biased region" description="Polar residues" evidence="2">
    <location>
        <begin position="36"/>
        <end position="47"/>
    </location>
</feature>
<keyword evidence="1" id="KW-0175">Coiled coil</keyword>
<name>A0A9W7EJZ4_9STRA</name>
<proteinExistence type="predicted"/>
<keyword evidence="4" id="KW-1185">Reference proteome</keyword>
<accession>A0A9W7EJZ4</accession>